<reference evidence="7" key="1">
    <citation type="journal article" date="2019" name="Database">
        <title>The radish genome database (RadishGD): an integrated information resource for radish genomics.</title>
        <authorList>
            <person name="Yu H.J."/>
            <person name="Baek S."/>
            <person name="Lee Y.J."/>
            <person name="Cho A."/>
            <person name="Mun J.H."/>
        </authorList>
    </citation>
    <scope>NUCLEOTIDE SEQUENCE [LARGE SCALE GENOMIC DNA]</scope>
    <source>
        <strain evidence="7">cv. WK10039</strain>
    </source>
</reference>
<feature type="region of interest" description="Disordered" evidence="5">
    <location>
        <begin position="70"/>
        <end position="103"/>
    </location>
</feature>
<evidence type="ECO:0000259" key="6">
    <source>
        <dbReference type="PROSITE" id="PS50158"/>
    </source>
</evidence>
<dbReference type="InterPro" id="IPR041577">
    <property type="entry name" value="RT_RNaseH_2"/>
</dbReference>
<dbReference type="PANTHER" id="PTHR35046">
    <property type="entry name" value="ZINC KNUCKLE (CCHC-TYPE) FAMILY PROTEIN"/>
    <property type="match status" value="1"/>
</dbReference>
<keyword evidence="2" id="KW-0064">Aspartyl protease</keyword>
<dbReference type="InterPro" id="IPR005162">
    <property type="entry name" value="Retrotrans_gag_dom"/>
</dbReference>
<feature type="compositionally biased region" description="Polar residues" evidence="5">
    <location>
        <begin position="278"/>
        <end position="314"/>
    </location>
</feature>
<protein>
    <submittedName>
        <fullName evidence="8">Uncharacterized protein LOC130498956</fullName>
    </submittedName>
</protein>
<organism evidence="7 8">
    <name type="scientific">Raphanus sativus</name>
    <name type="common">Radish</name>
    <name type="synonym">Raphanus raphanistrum var. sativus</name>
    <dbReference type="NCBI Taxonomy" id="3726"/>
    <lineage>
        <taxon>Eukaryota</taxon>
        <taxon>Viridiplantae</taxon>
        <taxon>Streptophyta</taxon>
        <taxon>Embryophyta</taxon>
        <taxon>Tracheophyta</taxon>
        <taxon>Spermatophyta</taxon>
        <taxon>Magnoliopsida</taxon>
        <taxon>eudicotyledons</taxon>
        <taxon>Gunneridae</taxon>
        <taxon>Pentapetalae</taxon>
        <taxon>rosids</taxon>
        <taxon>malvids</taxon>
        <taxon>Brassicales</taxon>
        <taxon>Brassicaceae</taxon>
        <taxon>Brassiceae</taxon>
        <taxon>Raphanus</taxon>
    </lineage>
</organism>
<keyword evidence="3" id="KW-0238">DNA-binding</keyword>
<evidence type="ECO:0000256" key="1">
    <source>
        <dbReference type="ARBA" id="ARBA00022670"/>
    </source>
</evidence>
<accession>A0A9W3CB90</accession>
<dbReference type="Gene3D" id="3.30.70.270">
    <property type="match status" value="1"/>
</dbReference>
<keyword evidence="4" id="KW-0479">Metal-binding</keyword>
<dbReference type="Proteomes" id="UP000504610">
    <property type="component" value="Chromosome 8"/>
</dbReference>
<dbReference type="FunFam" id="3.10.20.370:FF:000001">
    <property type="entry name" value="Retrovirus-related Pol polyprotein from transposon 17.6-like protein"/>
    <property type="match status" value="1"/>
</dbReference>
<proteinExistence type="predicted"/>
<dbReference type="SUPFAM" id="SSF56672">
    <property type="entry name" value="DNA/RNA polymerases"/>
    <property type="match status" value="1"/>
</dbReference>
<dbReference type="Pfam" id="PF00078">
    <property type="entry name" value="RVT_1"/>
    <property type="match status" value="2"/>
</dbReference>
<dbReference type="CDD" id="cd01647">
    <property type="entry name" value="RT_LTR"/>
    <property type="match status" value="1"/>
</dbReference>
<dbReference type="InterPro" id="IPR043502">
    <property type="entry name" value="DNA/RNA_pol_sf"/>
</dbReference>
<feature type="region of interest" description="Disordered" evidence="5">
    <location>
        <begin position="278"/>
        <end position="327"/>
    </location>
</feature>
<name>A0A9W3CB90_RAPSA</name>
<dbReference type="GO" id="GO:0003677">
    <property type="term" value="F:DNA binding"/>
    <property type="evidence" value="ECO:0007669"/>
    <property type="project" value="UniProtKB-KW"/>
</dbReference>
<dbReference type="GeneID" id="130498956"/>
<keyword evidence="7" id="KW-1185">Reference proteome</keyword>
<dbReference type="GO" id="GO:0006508">
    <property type="term" value="P:proteolysis"/>
    <property type="evidence" value="ECO:0007669"/>
    <property type="project" value="UniProtKB-KW"/>
</dbReference>
<dbReference type="RefSeq" id="XP_056848800.1">
    <property type="nucleotide sequence ID" value="XM_056992820.1"/>
</dbReference>
<dbReference type="InterPro" id="IPR000477">
    <property type="entry name" value="RT_dom"/>
</dbReference>
<keyword evidence="2" id="KW-0378">Hydrolase</keyword>
<dbReference type="InterPro" id="IPR041588">
    <property type="entry name" value="Integrase_H2C2"/>
</dbReference>
<dbReference type="Gene3D" id="2.40.70.10">
    <property type="entry name" value="Acid Proteases"/>
    <property type="match status" value="1"/>
</dbReference>
<dbReference type="PROSITE" id="PS50158">
    <property type="entry name" value="ZF_CCHC"/>
    <property type="match status" value="1"/>
</dbReference>
<dbReference type="GO" id="GO:0008270">
    <property type="term" value="F:zinc ion binding"/>
    <property type="evidence" value="ECO:0007669"/>
    <property type="project" value="UniProtKB-KW"/>
</dbReference>
<dbReference type="CDD" id="cd09274">
    <property type="entry name" value="RNase_HI_RT_Ty3"/>
    <property type="match status" value="1"/>
</dbReference>
<dbReference type="PANTHER" id="PTHR35046:SF18">
    <property type="entry name" value="RNA-DIRECTED DNA POLYMERASE"/>
    <property type="match status" value="1"/>
</dbReference>
<dbReference type="Pfam" id="PF17921">
    <property type="entry name" value="Integrase_H2C2"/>
    <property type="match status" value="1"/>
</dbReference>
<dbReference type="InterPro" id="IPR036875">
    <property type="entry name" value="Znf_CCHC_sf"/>
</dbReference>
<feature type="domain" description="CCHC-type" evidence="6">
    <location>
        <begin position="333"/>
        <end position="348"/>
    </location>
</feature>
<dbReference type="FunFam" id="3.30.70.270:FF:000003">
    <property type="entry name" value="Transposon Ty3-G Gag-Pol polyprotein"/>
    <property type="match status" value="1"/>
</dbReference>
<evidence type="ECO:0000313" key="7">
    <source>
        <dbReference type="Proteomes" id="UP000504610"/>
    </source>
</evidence>
<evidence type="ECO:0000313" key="8">
    <source>
        <dbReference type="RefSeq" id="XP_056848800.1"/>
    </source>
</evidence>
<dbReference type="Pfam" id="PF03732">
    <property type="entry name" value="Retrotrans_gag"/>
    <property type="match status" value="1"/>
</dbReference>
<dbReference type="Gene3D" id="1.10.340.70">
    <property type="match status" value="1"/>
</dbReference>
<dbReference type="Gene3D" id="3.10.10.10">
    <property type="entry name" value="HIV Type 1 Reverse Transcriptase, subunit A, domain 1"/>
    <property type="match status" value="2"/>
</dbReference>
<gene>
    <name evidence="8" type="primary">LOC130498956</name>
</gene>
<evidence type="ECO:0000256" key="2">
    <source>
        <dbReference type="ARBA" id="ARBA00022750"/>
    </source>
</evidence>
<dbReference type="SUPFAM" id="SSF57756">
    <property type="entry name" value="Retrovirus zinc finger-like domains"/>
    <property type="match status" value="1"/>
</dbReference>
<dbReference type="AlphaFoldDB" id="A0A9W3CB90"/>
<dbReference type="Pfam" id="PF17919">
    <property type="entry name" value="RT_RNaseH_2"/>
    <property type="match status" value="1"/>
</dbReference>
<dbReference type="Gene3D" id="3.10.20.370">
    <property type="match status" value="1"/>
</dbReference>
<dbReference type="CDD" id="cd00303">
    <property type="entry name" value="retropepsin_like"/>
    <property type="match status" value="1"/>
</dbReference>
<keyword evidence="4" id="KW-0863">Zinc-finger</keyword>
<keyword evidence="1" id="KW-0645">Protease</keyword>
<dbReference type="GO" id="GO:0004190">
    <property type="term" value="F:aspartic-type endopeptidase activity"/>
    <property type="evidence" value="ECO:0007669"/>
    <property type="project" value="UniProtKB-KW"/>
</dbReference>
<evidence type="ECO:0000256" key="4">
    <source>
        <dbReference type="PROSITE-ProRule" id="PRU00047"/>
    </source>
</evidence>
<dbReference type="SMART" id="SM00343">
    <property type="entry name" value="ZnF_C2HC"/>
    <property type="match status" value="1"/>
</dbReference>
<dbReference type="InterPro" id="IPR021109">
    <property type="entry name" value="Peptidase_aspartic_dom_sf"/>
</dbReference>
<evidence type="ECO:0000256" key="3">
    <source>
        <dbReference type="ARBA" id="ARBA00023125"/>
    </source>
</evidence>
<sequence>MAPRPNEWTQMQQFLEDFQENFQDNMRRTLADAIQTGVQAGVQAALAANAANAAPAAPRQRQNNNPIFEEQEDDNDLANPFGDINHPRPQPQQRQHRNDDDSRWKTGIKIDIPEFHGGSQPEELLDWFVAVEEFLEFKEVPANKQVSYASTRFRGHGASWWNQLKISRTRRGKEKVVDWDKLKKHMRKTFIPYNFERLLFQKFHNIRQGSRSVEDYATEFYQMITRVDVQDSEDQLVARFIAGLRPQLQTMLHQFDPGSVAEARQRALLVEQQSKFTSNTWTGNSRQRNNSPTDDSKTSTGLDAPTGTQGNNKPTDPGTVAGTSRPSRPNALRCFSCGERGHIQTACPTHERRGLLAKDKEIMGDPIYDEEDDQGDDSEGELLTGDTGTFLMLRRNCFAPKTSEAWQRTALFSSTCTDKGKTCRFVIDSGCSANVVSEEAVRKLSLKTEVHPHPYRLLWMQTGAEYDREVIHNGKTNTHSFMFQGRKITLLPSPDADHTIAATTTPSPPKQNLLIISKAQFEQELQDEQPLFALVSITPTPTQPVPCPPEFSPLLKEFEDIFPDELPAGLPPLRDIQHHIDLVPNAVLPNRAHYRMSPEEHEELRRQVEELLLKGVATQSRAINKITTRYRFPIPRLDDLLDQIGKASIFSKLDLKSGYHQIRIRPGDEWKTAFKTREGLFEWMTLRPFIGRLVVVYFDDILIFCTTMDEHLGHLRDVLLALRRDKLFVAKQKCEFGASEILFLGYVVSAKGLRVDPHKVDAVASWPTPKEATRAFTLIKENLTTAPILVLPDFDSPFELHCDASKLGIGAVLSQHGRPVAFYSEKLAGARSRYSTYDIEFYAIVQAIKHWRHYLAHKEFILFTDHVALKYLVTGFECFAELYRTDSFFSNILSDLDHGIRTDYSLVDGFIFKDNRLCVPDCSWRLRIIQELHGEGPVGRDRTLKLVTDSYFWPTLRRDVERFVLRCTTCQLNNGHASNAGLYLPLPIPTQP</sequence>
<dbReference type="InterPro" id="IPR043128">
    <property type="entry name" value="Rev_trsase/Diguanyl_cyclase"/>
</dbReference>
<evidence type="ECO:0000256" key="5">
    <source>
        <dbReference type="SAM" id="MobiDB-lite"/>
    </source>
</evidence>
<dbReference type="OrthoDB" id="1111746at2759"/>
<dbReference type="InterPro" id="IPR001878">
    <property type="entry name" value="Znf_CCHC"/>
</dbReference>
<dbReference type="KEGG" id="rsz:130498956"/>
<keyword evidence="4" id="KW-0862">Zinc</keyword>
<reference evidence="8" key="2">
    <citation type="submission" date="2025-08" db="UniProtKB">
        <authorList>
            <consortium name="RefSeq"/>
        </authorList>
    </citation>
    <scope>IDENTIFICATION</scope>
    <source>
        <tissue evidence="8">Leaf</tissue>
    </source>
</reference>